<proteinExistence type="inferred from homology"/>
<organism evidence="6">
    <name type="scientific">hydrothermal vent metagenome</name>
    <dbReference type="NCBI Taxonomy" id="652676"/>
    <lineage>
        <taxon>unclassified sequences</taxon>
        <taxon>metagenomes</taxon>
        <taxon>ecological metagenomes</taxon>
    </lineage>
</organism>
<dbReference type="AlphaFoldDB" id="A0A3B1B8M5"/>
<dbReference type="Gene3D" id="3.40.50.2000">
    <property type="entry name" value="Glycogen Phosphorylase B"/>
    <property type="match status" value="2"/>
</dbReference>
<evidence type="ECO:0000256" key="5">
    <source>
        <dbReference type="ARBA" id="ARBA00047503"/>
    </source>
</evidence>
<dbReference type="CDD" id="cd03789">
    <property type="entry name" value="GT9_LPS_heptosyltransferase"/>
    <property type="match status" value="1"/>
</dbReference>
<dbReference type="InterPro" id="IPR051199">
    <property type="entry name" value="LPS_LOS_Heptosyltrfase"/>
</dbReference>
<dbReference type="FunFam" id="3.40.50.2000:FF:000023">
    <property type="entry name" value="ADP-heptose--LPS heptosyltransferase II"/>
    <property type="match status" value="1"/>
</dbReference>
<dbReference type="GO" id="GO:0009244">
    <property type="term" value="P:lipopolysaccharide core region biosynthetic process"/>
    <property type="evidence" value="ECO:0007669"/>
    <property type="project" value="TreeGrafter"/>
</dbReference>
<dbReference type="Pfam" id="PF01075">
    <property type="entry name" value="Glyco_transf_9"/>
    <property type="match status" value="1"/>
</dbReference>
<evidence type="ECO:0000256" key="1">
    <source>
        <dbReference type="ARBA" id="ARBA00022676"/>
    </source>
</evidence>
<dbReference type="EMBL" id="UOFZ01000185">
    <property type="protein sequence ID" value="VAX14636.1"/>
    <property type="molecule type" value="Genomic_DNA"/>
</dbReference>
<accession>A0A3B1B8M5</accession>
<dbReference type="NCBIfam" id="TIGR02195">
    <property type="entry name" value="heptsyl_trn_II"/>
    <property type="match status" value="1"/>
</dbReference>
<protein>
    <recommendedName>
        <fullName evidence="4">lipopolysaccharide heptosyltransferase II</fullName>
        <ecNumber evidence="4">2.4.99.24</ecNumber>
    </recommendedName>
</protein>
<evidence type="ECO:0000256" key="2">
    <source>
        <dbReference type="ARBA" id="ARBA00022679"/>
    </source>
</evidence>
<dbReference type="PANTHER" id="PTHR30160">
    <property type="entry name" value="TETRAACYLDISACCHARIDE 4'-KINASE-RELATED"/>
    <property type="match status" value="1"/>
</dbReference>
<reference evidence="6" key="1">
    <citation type="submission" date="2018-06" db="EMBL/GenBank/DDBJ databases">
        <authorList>
            <person name="Zhirakovskaya E."/>
        </authorList>
    </citation>
    <scope>NUCLEOTIDE SEQUENCE</scope>
</reference>
<keyword evidence="2 6" id="KW-0808">Transferase</keyword>
<dbReference type="EC" id="2.4.99.24" evidence="4"/>
<comment type="similarity">
    <text evidence="3">Belongs to the glycosyltransferase 9 family.</text>
</comment>
<keyword evidence="1" id="KW-0328">Glycosyltransferase</keyword>
<dbReference type="InterPro" id="IPR011910">
    <property type="entry name" value="RfaF"/>
</dbReference>
<name>A0A3B1B8M5_9ZZZZ</name>
<gene>
    <name evidence="6" type="ORF">MNBD_GAMMA24-986</name>
</gene>
<dbReference type="InterPro" id="IPR002201">
    <property type="entry name" value="Glyco_trans_9"/>
</dbReference>
<evidence type="ECO:0000256" key="4">
    <source>
        <dbReference type="ARBA" id="ARBA00044042"/>
    </source>
</evidence>
<comment type="catalytic activity">
    <reaction evidence="5">
        <text>an L-alpha-D-Hep-(1-&gt;5)-[alpha-Kdo-(2-&gt;4)]-alpha-Kdo-(2-&gt;6)-lipid A + ADP-L-glycero-beta-D-manno-heptose = an L-alpha-D-Hep-(1-&gt;3)-L-alpha-D-Hep-(1-&gt;5)-[alpha-Kdo-(2-&gt;4)]-alpha-Kdo-(2-&gt;6)-lipid A + ADP + H(+)</text>
        <dbReference type="Rhea" id="RHEA:74071"/>
        <dbReference type="ChEBI" id="CHEBI:15378"/>
        <dbReference type="ChEBI" id="CHEBI:61506"/>
        <dbReference type="ChEBI" id="CHEBI:193068"/>
        <dbReference type="ChEBI" id="CHEBI:193069"/>
        <dbReference type="ChEBI" id="CHEBI:456216"/>
        <dbReference type="EC" id="2.4.99.24"/>
    </reaction>
</comment>
<sequence length="341" mass="37567">MHSGRILIIGPAWVGDMVMAQSLFMSLKQRNPAAAIDVVAPAWSQPLLARMPQVQRAITLQAGHGQFGLLARFRLGRSLRRNRYDWAIVLPRSFKSALVPFFAEAKIRSGYRGEMRYGLLNDIRPLDKQVLRQTVQRYVALGDERNAKLPPAIPQPVLRIDADNQVRMCQKLGLSCERPVVGFVPGAEYGPAKCWPLENFAKLAASLNDKGIDVWIFGSEKDREAGEQIAATAPQARNLCGQTRLEDVVDLMALTQAVVSNDSGLMHVACASGARVIGIYGSSDPDYTPPLSAYAKVIYLGLECSPCFKRICPLGHTDCLTQISFESVEALLLDENEFIPN</sequence>
<dbReference type="SUPFAM" id="SSF53756">
    <property type="entry name" value="UDP-Glycosyltransferase/glycogen phosphorylase"/>
    <property type="match status" value="1"/>
</dbReference>
<evidence type="ECO:0000256" key="3">
    <source>
        <dbReference type="ARBA" id="ARBA00043995"/>
    </source>
</evidence>
<evidence type="ECO:0000313" key="6">
    <source>
        <dbReference type="EMBL" id="VAX14636.1"/>
    </source>
</evidence>
<dbReference type="GO" id="GO:0005829">
    <property type="term" value="C:cytosol"/>
    <property type="evidence" value="ECO:0007669"/>
    <property type="project" value="TreeGrafter"/>
</dbReference>
<dbReference type="GO" id="GO:0008713">
    <property type="term" value="F:ADP-heptose-lipopolysaccharide heptosyltransferase activity"/>
    <property type="evidence" value="ECO:0007669"/>
    <property type="project" value="UniProtKB-EC"/>
</dbReference>
<dbReference type="PANTHER" id="PTHR30160:SF7">
    <property type="entry name" value="ADP-HEPTOSE--LPS HEPTOSYLTRANSFERASE 2"/>
    <property type="match status" value="1"/>
</dbReference>